<comment type="caution">
    <text evidence="1">The sequence shown here is derived from an EMBL/GenBank/DDBJ whole genome shotgun (WGS) entry which is preliminary data.</text>
</comment>
<protein>
    <submittedName>
        <fullName evidence="1">Uncharacterized protein</fullName>
    </submittedName>
</protein>
<organism evidence="1 2">
    <name type="scientific">Breoghania corrubedonensis</name>
    <dbReference type="NCBI Taxonomy" id="665038"/>
    <lineage>
        <taxon>Bacteria</taxon>
        <taxon>Pseudomonadati</taxon>
        <taxon>Pseudomonadota</taxon>
        <taxon>Alphaproteobacteria</taxon>
        <taxon>Hyphomicrobiales</taxon>
        <taxon>Stappiaceae</taxon>
        <taxon>Breoghania</taxon>
    </lineage>
</organism>
<evidence type="ECO:0000313" key="1">
    <source>
        <dbReference type="EMBL" id="PTW56634.1"/>
    </source>
</evidence>
<sequence>MSLPQVLVDFSSRCEARFGAGSAGYNDDGAFVGVGERVVHVNLDPNANRVVVWSELARPEHAGFEALEQAAMAYTSHELLARGLAVGVNRNADLIVLGRSIEQDALGTQTGLDLVGEVAQQAEIADAMLARAAAEAGNGAGGHSSGSGASDGDAVIIHN</sequence>
<dbReference type="RefSeq" id="WP_170122202.1">
    <property type="nucleotide sequence ID" value="NZ_QAYG01000011.1"/>
</dbReference>
<dbReference type="Proteomes" id="UP000244081">
    <property type="component" value="Unassembled WGS sequence"/>
</dbReference>
<reference evidence="1 2" key="1">
    <citation type="submission" date="2018-04" db="EMBL/GenBank/DDBJ databases">
        <title>Genomic Encyclopedia of Archaeal and Bacterial Type Strains, Phase II (KMG-II): from individual species to whole genera.</title>
        <authorList>
            <person name="Goeker M."/>
        </authorList>
    </citation>
    <scope>NUCLEOTIDE SEQUENCE [LARGE SCALE GENOMIC DNA]</scope>
    <source>
        <strain evidence="1 2">DSM 23382</strain>
    </source>
</reference>
<proteinExistence type="predicted"/>
<keyword evidence="2" id="KW-1185">Reference proteome</keyword>
<dbReference type="CDD" id="cd16364">
    <property type="entry name" value="T3SC_I-like"/>
    <property type="match status" value="1"/>
</dbReference>
<accession>A0A2T5UYQ1</accession>
<dbReference type="AlphaFoldDB" id="A0A2T5UYQ1"/>
<evidence type="ECO:0000313" key="2">
    <source>
        <dbReference type="Proteomes" id="UP000244081"/>
    </source>
</evidence>
<name>A0A2T5UYQ1_9HYPH</name>
<gene>
    <name evidence="1" type="ORF">C8N35_11197</name>
</gene>
<dbReference type="EMBL" id="QAYG01000011">
    <property type="protein sequence ID" value="PTW56634.1"/>
    <property type="molecule type" value="Genomic_DNA"/>
</dbReference>